<accession>A0A916XV28</accession>
<feature type="transmembrane region" description="Helical" evidence="1">
    <location>
        <begin position="20"/>
        <end position="39"/>
    </location>
</feature>
<reference evidence="3" key="1">
    <citation type="journal article" date="2014" name="Int. J. Syst. Evol. Microbiol.">
        <title>Complete genome sequence of Corynebacterium casei LMG S-19264T (=DSM 44701T), isolated from a smear-ripened cheese.</title>
        <authorList>
            <consortium name="US DOE Joint Genome Institute (JGI-PGF)"/>
            <person name="Walter F."/>
            <person name="Albersmeier A."/>
            <person name="Kalinowski J."/>
            <person name="Ruckert C."/>
        </authorList>
    </citation>
    <scope>NUCLEOTIDE SEQUENCE</scope>
    <source>
        <strain evidence="3">CGMCC 1.15493</strain>
    </source>
</reference>
<evidence type="ECO:0000313" key="3">
    <source>
        <dbReference type="EMBL" id="GGD12879.1"/>
    </source>
</evidence>
<gene>
    <name evidence="3" type="ORF">GCM10011335_14660</name>
</gene>
<dbReference type="RefSeq" id="WP_188849941.1">
    <property type="nucleotide sequence ID" value="NZ_BMJJ01000003.1"/>
</dbReference>
<keyword evidence="4" id="KW-1185">Reference proteome</keyword>
<feature type="transmembrane region" description="Helical" evidence="1">
    <location>
        <begin position="76"/>
        <end position="94"/>
    </location>
</feature>
<keyword evidence="3" id="KW-0540">Nuclease</keyword>
<name>A0A916XV28_9HYPH</name>
<dbReference type="SUPFAM" id="SSF56219">
    <property type="entry name" value="DNase I-like"/>
    <property type="match status" value="1"/>
</dbReference>
<evidence type="ECO:0000313" key="4">
    <source>
        <dbReference type="Proteomes" id="UP000613160"/>
    </source>
</evidence>
<dbReference type="EMBL" id="BMJJ01000003">
    <property type="protein sequence ID" value="GGD12879.1"/>
    <property type="molecule type" value="Genomic_DNA"/>
</dbReference>
<organism evidence="3 4">
    <name type="scientific">Aureimonas glaciei</name>
    <dbReference type="NCBI Taxonomy" id="1776957"/>
    <lineage>
        <taxon>Bacteria</taxon>
        <taxon>Pseudomonadati</taxon>
        <taxon>Pseudomonadota</taxon>
        <taxon>Alphaproteobacteria</taxon>
        <taxon>Hyphomicrobiales</taxon>
        <taxon>Aurantimonadaceae</taxon>
        <taxon>Aureimonas</taxon>
    </lineage>
</organism>
<evidence type="ECO:0000259" key="2">
    <source>
        <dbReference type="Pfam" id="PF03372"/>
    </source>
</evidence>
<dbReference type="GO" id="GO:0004519">
    <property type="term" value="F:endonuclease activity"/>
    <property type="evidence" value="ECO:0007669"/>
    <property type="project" value="UniProtKB-KW"/>
</dbReference>
<keyword evidence="1" id="KW-0472">Membrane</keyword>
<dbReference type="Pfam" id="PF03372">
    <property type="entry name" value="Exo_endo_phos"/>
    <property type="match status" value="1"/>
</dbReference>
<dbReference type="InterPro" id="IPR036691">
    <property type="entry name" value="Endo/exonu/phosph_ase_sf"/>
</dbReference>
<comment type="caution">
    <text evidence="3">The sequence shown here is derived from an EMBL/GenBank/DDBJ whole genome shotgun (WGS) entry which is preliminary data.</text>
</comment>
<proteinExistence type="predicted"/>
<sequence>MRFPRGLGFDRARRRETIGALALFLAFAFGFGIVAGFFGDRVYLFDTLAQFRAHAAVALVLVTVVLVWARLYAAALAATSAAALGIVTVLPFILPLPQGGTALPGAPRYTLLQMNLRFDAPDKAAALRLIGSRLPDVVTVQEITGEWEQAFATLIDRYPYQYFCAYPDHDGDAGILSRRPFAEGDAGVCDPFGAFAAKRIDFNGTQVVIGSQHLRWPWPGRQWRQVAALAPKLAGLGDPLIIAGDFNSAPWTASVRAMAAASNTRIIPGIGPTWLFSVLPSFLARSVGLPIDNVLASDGIEILSVERTEATTSEHLPVLVTFTPRFARPQEPAVQTVAR</sequence>
<dbReference type="InterPro" id="IPR005135">
    <property type="entry name" value="Endo/exonuclease/phosphatase"/>
</dbReference>
<keyword evidence="1" id="KW-0812">Transmembrane</keyword>
<dbReference type="Proteomes" id="UP000613160">
    <property type="component" value="Unassembled WGS sequence"/>
</dbReference>
<keyword evidence="1" id="KW-1133">Transmembrane helix</keyword>
<feature type="transmembrane region" description="Helical" evidence="1">
    <location>
        <begin position="51"/>
        <end position="69"/>
    </location>
</feature>
<protein>
    <submittedName>
        <fullName evidence="3">Endonuclease/exonuclease/phosphatase</fullName>
    </submittedName>
</protein>
<dbReference type="AlphaFoldDB" id="A0A916XV28"/>
<dbReference type="Gene3D" id="3.60.10.10">
    <property type="entry name" value="Endonuclease/exonuclease/phosphatase"/>
    <property type="match status" value="1"/>
</dbReference>
<keyword evidence="3" id="KW-0378">Hydrolase</keyword>
<keyword evidence="3" id="KW-0255">Endonuclease</keyword>
<feature type="domain" description="Endonuclease/exonuclease/phosphatase" evidence="2">
    <location>
        <begin position="113"/>
        <end position="313"/>
    </location>
</feature>
<reference evidence="3" key="2">
    <citation type="submission" date="2020-09" db="EMBL/GenBank/DDBJ databases">
        <authorList>
            <person name="Sun Q."/>
            <person name="Zhou Y."/>
        </authorList>
    </citation>
    <scope>NUCLEOTIDE SEQUENCE</scope>
    <source>
        <strain evidence="3">CGMCC 1.15493</strain>
    </source>
</reference>
<evidence type="ECO:0000256" key="1">
    <source>
        <dbReference type="SAM" id="Phobius"/>
    </source>
</evidence>